<evidence type="ECO:0000313" key="3">
    <source>
        <dbReference type="RefSeq" id="XP_045544017.1"/>
    </source>
</evidence>
<dbReference type="Pfam" id="PF16300">
    <property type="entry name" value="WD40_4"/>
    <property type="match status" value="1"/>
</dbReference>
<accession>A0ABM3CBT9</accession>
<name>A0ABM3CBT9_SALSA</name>
<dbReference type="PANTHER" id="PTHR10856">
    <property type="entry name" value="CORONIN"/>
    <property type="match status" value="1"/>
</dbReference>
<proteinExistence type="predicted"/>
<evidence type="ECO:0000313" key="4">
    <source>
        <dbReference type="RefSeq" id="XP_045544018.1"/>
    </source>
</evidence>
<gene>
    <name evidence="3" type="primary">LOC123724441</name>
    <name evidence="4" type="synonym">LOC123724442</name>
</gene>
<dbReference type="InterPro" id="IPR015505">
    <property type="entry name" value="Coronin"/>
</dbReference>
<keyword evidence="1" id="KW-0175">Coiled coil</keyword>
<dbReference type="SMART" id="SM01167">
    <property type="entry name" value="DUF1900"/>
    <property type="match status" value="1"/>
</dbReference>
<protein>
    <submittedName>
        <fullName evidence="3 4">Coronin-2B-like</fullName>
    </submittedName>
</protein>
<dbReference type="GeneID" id="123724441"/>
<reference evidence="3 4" key="1">
    <citation type="submission" date="2025-05" db="UniProtKB">
        <authorList>
            <consortium name="RefSeq"/>
        </authorList>
    </citation>
    <scope>IDENTIFICATION</scope>
</reference>
<organism evidence="2 3">
    <name type="scientific">Salmo salar</name>
    <name type="common">Atlantic salmon</name>
    <dbReference type="NCBI Taxonomy" id="8030"/>
    <lineage>
        <taxon>Eukaryota</taxon>
        <taxon>Metazoa</taxon>
        <taxon>Chordata</taxon>
        <taxon>Craniata</taxon>
        <taxon>Vertebrata</taxon>
        <taxon>Euteleostomi</taxon>
        <taxon>Actinopterygii</taxon>
        <taxon>Neopterygii</taxon>
        <taxon>Teleostei</taxon>
        <taxon>Protacanthopterygii</taxon>
        <taxon>Salmoniformes</taxon>
        <taxon>Salmonidae</taxon>
        <taxon>Salmoninae</taxon>
        <taxon>Salmo</taxon>
    </lineage>
</organism>
<evidence type="ECO:0000256" key="1">
    <source>
        <dbReference type="SAM" id="Coils"/>
    </source>
</evidence>
<evidence type="ECO:0000313" key="2">
    <source>
        <dbReference type="Proteomes" id="UP001652741"/>
    </source>
</evidence>
<dbReference type="RefSeq" id="XP_045544018.1">
    <property type="nucleotide sequence ID" value="XM_045688062.1"/>
</dbReference>
<dbReference type="Proteomes" id="UP001652741">
    <property type="component" value="Chromosome ssa10"/>
</dbReference>
<dbReference type="PANTHER" id="PTHR10856:SF17">
    <property type="entry name" value="CORONIN-2B"/>
    <property type="match status" value="1"/>
</dbReference>
<sequence>MKRLVTTGVSRWNTRQVALWDQEDLSMPIIEEEIDGLSGLLFPFYDADTHMLYLAGKGDGNIRYYEVGTEKPYLQYLMEFRSPAPQKGLGVMPKHGLDVAACEVFRFYKLVTLRGLIEPISMIVPRRSETYQEDIYPMTAGTEPALTADEWLSGMDREPVLMSLKAGYKRPCQKAFKAPVRERKTMVMNGLLESIPPKTENELMRMFFRQHDELKRLREELVQKDVRLQQLELELNNLRNNGNKL</sequence>
<dbReference type="RefSeq" id="XP_045544017.1">
    <property type="nucleotide sequence ID" value="XM_045688061.1"/>
</dbReference>
<dbReference type="InterPro" id="IPR015943">
    <property type="entry name" value="WD40/YVTN_repeat-like_dom_sf"/>
</dbReference>
<feature type="coiled-coil region" evidence="1">
    <location>
        <begin position="214"/>
        <end position="241"/>
    </location>
</feature>
<keyword evidence="2" id="KW-1185">Reference proteome</keyword>
<dbReference type="Gene3D" id="2.130.10.10">
    <property type="entry name" value="YVTN repeat-like/Quinoprotein amine dehydrogenase"/>
    <property type="match status" value="1"/>
</dbReference>